<feature type="region of interest" description="Disordered" evidence="1">
    <location>
        <begin position="1"/>
        <end position="23"/>
    </location>
</feature>
<feature type="compositionally biased region" description="Basic and acidic residues" evidence="1">
    <location>
        <begin position="1"/>
        <end position="14"/>
    </location>
</feature>
<proteinExistence type="predicted"/>
<name>A0A3P7ISM9_TOXCA</name>
<organism evidence="2">
    <name type="scientific">Toxocara canis</name>
    <name type="common">Canine roundworm</name>
    <dbReference type="NCBI Taxonomy" id="6265"/>
    <lineage>
        <taxon>Eukaryota</taxon>
        <taxon>Metazoa</taxon>
        <taxon>Ecdysozoa</taxon>
        <taxon>Nematoda</taxon>
        <taxon>Chromadorea</taxon>
        <taxon>Rhabditida</taxon>
        <taxon>Spirurina</taxon>
        <taxon>Ascaridomorpha</taxon>
        <taxon>Ascaridoidea</taxon>
        <taxon>Toxocaridae</taxon>
        <taxon>Toxocara</taxon>
    </lineage>
</organism>
<gene>
    <name evidence="2" type="ORF">TCNE_LOCUS19167</name>
</gene>
<evidence type="ECO:0008006" key="3">
    <source>
        <dbReference type="Google" id="ProtNLM"/>
    </source>
</evidence>
<accession>A0A3P7ISM9</accession>
<reference evidence="2" key="1">
    <citation type="submission" date="2018-11" db="EMBL/GenBank/DDBJ databases">
        <authorList>
            <consortium name="Pathogen Informatics"/>
        </authorList>
    </citation>
    <scope>NUCLEOTIDE SEQUENCE [LARGE SCALE GENOMIC DNA]</scope>
</reference>
<evidence type="ECO:0000313" key="2">
    <source>
        <dbReference type="EMBL" id="VDM50488.1"/>
    </source>
</evidence>
<sequence>MDTLRENNQVEHRNPRSTARRTPTKDEIVLIKEEGAPGVKWRLGRTITSDTTEQRDVTLRIHSQVLNEKMVNDNPLKQTGKGRFRTMTSTRYSYASSLLSKFYFLYPPPPLDVIRSSAVRTCTSQSGIRDYSTNLSSGNTQDAIATECAHLTSPPAGSLM</sequence>
<evidence type="ECO:0000256" key="1">
    <source>
        <dbReference type="SAM" id="MobiDB-lite"/>
    </source>
</evidence>
<dbReference type="EMBL" id="UYWY01026492">
    <property type="protein sequence ID" value="VDM50488.1"/>
    <property type="molecule type" value="Genomic_DNA"/>
</dbReference>
<protein>
    <recommendedName>
        <fullName evidence="3">DUF5641 domain-containing protein</fullName>
    </recommendedName>
</protein>
<dbReference type="AlphaFoldDB" id="A0A3P7ISM9"/>